<evidence type="ECO:0000313" key="4">
    <source>
        <dbReference type="Proteomes" id="UP001108123"/>
    </source>
</evidence>
<protein>
    <submittedName>
        <fullName evidence="3">Amidohydrolase family protein</fullName>
    </submittedName>
</protein>
<accession>A0A9Q4AEF7</accession>
<evidence type="ECO:0000256" key="1">
    <source>
        <dbReference type="ARBA" id="ARBA00001947"/>
    </source>
</evidence>
<organism evidence="3 4">
    <name type="scientific">Anaerosalibacter bizertensis</name>
    <dbReference type="NCBI Taxonomy" id="932217"/>
    <lineage>
        <taxon>Bacteria</taxon>
        <taxon>Bacillati</taxon>
        <taxon>Bacillota</taxon>
        <taxon>Tissierellia</taxon>
        <taxon>Tissierellales</taxon>
        <taxon>Sporanaerobacteraceae</taxon>
        <taxon>Anaerosalibacter</taxon>
    </lineage>
</organism>
<dbReference type="RefSeq" id="WP_237915517.1">
    <property type="nucleotide sequence ID" value="NZ_JAKNID010000077.1"/>
</dbReference>
<dbReference type="EMBL" id="JAKNID010000077">
    <property type="protein sequence ID" value="MCG4566000.1"/>
    <property type="molecule type" value="Genomic_DNA"/>
</dbReference>
<evidence type="ECO:0000259" key="2">
    <source>
        <dbReference type="Pfam" id="PF01979"/>
    </source>
</evidence>
<dbReference type="InterPro" id="IPR032466">
    <property type="entry name" value="Metal_Hydrolase"/>
</dbReference>
<feature type="domain" description="Amidohydrolase-related" evidence="2">
    <location>
        <begin position="310"/>
        <end position="372"/>
    </location>
</feature>
<dbReference type="Gene3D" id="2.30.40.10">
    <property type="entry name" value="Urease, subunit C, domain 1"/>
    <property type="match status" value="1"/>
</dbReference>
<dbReference type="SUPFAM" id="SSF51338">
    <property type="entry name" value="Composite domain of metallo-dependent hydrolases"/>
    <property type="match status" value="1"/>
</dbReference>
<dbReference type="SUPFAM" id="SSF51556">
    <property type="entry name" value="Metallo-dependent hydrolases"/>
    <property type="match status" value="1"/>
</dbReference>
<dbReference type="GO" id="GO:0016812">
    <property type="term" value="F:hydrolase activity, acting on carbon-nitrogen (but not peptide) bonds, in cyclic amides"/>
    <property type="evidence" value="ECO:0007669"/>
    <property type="project" value="TreeGrafter"/>
</dbReference>
<dbReference type="InterPro" id="IPR006680">
    <property type="entry name" value="Amidohydro-rel"/>
</dbReference>
<dbReference type="PANTHER" id="PTHR11647:SF1">
    <property type="entry name" value="COLLAPSIN RESPONSE MEDIATOR PROTEIN"/>
    <property type="match status" value="1"/>
</dbReference>
<proteinExistence type="predicted"/>
<evidence type="ECO:0000313" key="3">
    <source>
        <dbReference type="EMBL" id="MCG4566000.1"/>
    </source>
</evidence>
<reference evidence="3" key="1">
    <citation type="submission" date="2022-01" db="EMBL/GenBank/DDBJ databases">
        <title>Collection of gut derived symbiotic bacterial strains cultured from healthy donors.</title>
        <authorList>
            <person name="Lin H."/>
            <person name="Kohout C."/>
            <person name="Waligurski E."/>
            <person name="Pamer E.G."/>
        </authorList>
    </citation>
    <scope>NUCLEOTIDE SEQUENCE</scope>
    <source>
        <strain evidence="3">MSK.14.39</strain>
    </source>
</reference>
<sequence length="387" mass="43587">MLIKNGRIHVGNGEVLENCDILIEDGIIKRIGQNLGEKNVELINANGMEIFPGFIDPISSFGCIDIAFSIKDNDEISSPLTPEAKIKYSFNHDEIILEELYKVGITTIGAAPGNKNIIGGQMAVYNTWGNNSNKMLLKDVVGLKGSVINSVKETYGKRDLCPMTRMGIFNELEKFIVESKRRQVCEENSEYYYKGDNIAKKIINREIPLFITANEATEINSLIHITRKYNLDIIICGGYQAHRCLEYIKEVNVSVIIGEQTAYNAKNYNNTDLYKIAQLQRAGNLVSFSLTGDNGPEGKIKYLWNAIEFYKAGIDKEEVLKMMTINPAKMLSIDDILGTIEEGKHANIVIYTKNPIEFYDSKLIYTIINGDLIYSEGEKNYVVNKKF</sequence>
<dbReference type="Gene3D" id="3.20.20.140">
    <property type="entry name" value="Metal-dependent hydrolases"/>
    <property type="match status" value="1"/>
</dbReference>
<dbReference type="Proteomes" id="UP001108123">
    <property type="component" value="Unassembled WGS sequence"/>
</dbReference>
<dbReference type="PANTHER" id="PTHR11647">
    <property type="entry name" value="HYDRANTOINASE/DIHYDROPYRIMIDINASE FAMILY MEMBER"/>
    <property type="match status" value="1"/>
</dbReference>
<gene>
    <name evidence="3" type="ORF">L0P62_11120</name>
</gene>
<dbReference type="InterPro" id="IPR011059">
    <property type="entry name" value="Metal-dep_hydrolase_composite"/>
</dbReference>
<name>A0A9Q4AEF7_9FIRM</name>
<comment type="caution">
    <text evidence="3">The sequence shown here is derived from an EMBL/GenBank/DDBJ whole genome shotgun (WGS) entry which is preliminary data.</text>
</comment>
<dbReference type="InterPro" id="IPR050378">
    <property type="entry name" value="Metallo-dep_Hydrolases_sf"/>
</dbReference>
<dbReference type="AlphaFoldDB" id="A0A9Q4AEF7"/>
<dbReference type="GO" id="GO:0005829">
    <property type="term" value="C:cytosol"/>
    <property type="evidence" value="ECO:0007669"/>
    <property type="project" value="TreeGrafter"/>
</dbReference>
<comment type="cofactor">
    <cofactor evidence="1">
        <name>Zn(2+)</name>
        <dbReference type="ChEBI" id="CHEBI:29105"/>
    </cofactor>
</comment>
<keyword evidence="4" id="KW-1185">Reference proteome</keyword>
<dbReference type="Pfam" id="PF01979">
    <property type="entry name" value="Amidohydro_1"/>
    <property type="match status" value="1"/>
</dbReference>